<dbReference type="NCBIfam" id="TIGR00665">
    <property type="entry name" value="DnaB"/>
    <property type="match status" value="1"/>
</dbReference>
<protein>
    <recommendedName>
        <fullName evidence="11 12">Replicative DNA helicase</fullName>
        <ecNumber evidence="11 12">5.6.2.3</ecNumber>
    </recommendedName>
</protein>
<keyword evidence="4 12" id="KW-0547">Nucleotide-binding</keyword>
<comment type="similarity">
    <text evidence="1 12">Belongs to the helicase family. DnaB subfamily.</text>
</comment>
<dbReference type="Pfam" id="PF03796">
    <property type="entry name" value="DnaB_C"/>
    <property type="match status" value="1"/>
</dbReference>
<dbReference type="SUPFAM" id="SSF52540">
    <property type="entry name" value="P-loop containing nucleoside triphosphate hydrolases"/>
    <property type="match status" value="1"/>
</dbReference>
<name>A0ABS7SWG8_9FIRM</name>
<dbReference type="Gene3D" id="1.10.860.10">
    <property type="entry name" value="DNAb Helicase, Chain A"/>
    <property type="match status" value="1"/>
</dbReference>
<evidence type="ECO:0000256" key="11">
    <source>
        <dbReference type="NCBIfam" id="TIGR00665"/>
    </source>
</evidence>
<evidence type="ECO:0000256" key="7">
    <source>
        <dbReference type="ARBA" id="ARBA00022840"/>
    </source>
</evidence>
<evidence type="ECO:0000256" key="6">
    <source>
        <dbReference type="ARBA" id="ARBA00022806"/>
    </source>
</evidence>
<evidence type="ECO:0000256" key="1">
    <source>
        <dbReference type="ARBA" id="ARBA00008428"/>
    </source>
</evidence>
<dbReference type="InterPro" id="IPR007694">
    <property type="entry name" value="DNA_helicase_DnaB-like_C"/>
</dbReference>
<dbReference type="InterPro" id="IPR036185">
    <property type="entry name" value="DNA_heli_DnaB-like_N_sf"/>
</dbReference>
<keyword evidence="6 12" id="KW-0347">Helicase</keyword>
<comment type="function">
    <text evidence="12">The main replicative DNA helicase, it participates in initiation and elongation during chromosome replication. Travels ahead of the DNA replisome, separating dsDNA into templates for DNA synthesis. A processive ATP-dependent 5'-3' DNA helicase it has DNA-dependent ATPase activity.</text>
</comment>
<evidence type="ECO:0000313" key="15">
    <source>
        <dbReference type="Proteomes" id="UP000734271"/>
    </source>
</evidence>
<feature type="domain" description="SF4 helicase" evidence="13">
    <location>
        <begin position="177"/>
        <end position="440"/>
    </location>
</feature>
<keyword evidence="3 12" id="KW-0235">DNA replication</keyword>
<evidence type="ECO:0000259" key="13">
    <source>
        <dbReference type="PROSITE" id="PS51199"/>
    </source>
</evidence>
<dbReference type="PANTHER" id="PTHR30153">
    <property type="entry name" value="REPLICATIVE DNA HELICASE DNAB"/>
    <property type="match status" value="1"/>
</dbReference>
<proteinExistence type="inferred from homology"/>
<evidence type="ECO:0000256" key="2">
    <source>
        <dbReference type="ARBA" id="ARBA00022515"/>
    </source>
</evidence>
<keyword evidence="5 12" id="KW-0378">Hydrolase</keyword>
<evidence type="ECO:0000256" key="5">
    <source>
        <dbReference type="ARBA" id="ARBA00022801"/>
    </source>
</evidence>
<keyword evidence="2 12" id="KW-0639">Primosome</keyword>
<comment type="catalytic activity">
    <reaction evidence="10 12">
        <text>ATP + H2O = ADP + phosphate + H(+)</text>
        <dbReference type="Rhea" id="RHEA:13065"/>
        <dbReference type="ChEBI" id="CHEBI:15377"/>
        <dbReference type="ChEBI" id="CHEBI:15378"/>
        <dbReference type="ChEBI" id="CHEBI:30616"/>
        <dbReference type="ChEBI" id="CHEBI:43474"/>
        <dbReference type="ChEBI" id="CHEBI:456216"/>
        <dbReference type="EC" id="5.6.2.3"/>
    </reaction>
</comment>
<dbReference type="RefSeq" id="WP_223417648.1">
    <property type="nucleotide sequence ID" value="NZ_JAIPME010000002.1"/>
</dbReference>
<reference evidence="14 15" key="1">
    <citation type="submission" date="2021-08" db="EMBL/GenBank/DDBJ databases">
        <title>FDA dAtabase for Regulatory Grade micrObial Sequences (FDA-ARGOS): Supporting development and validation of Infectious Disease Dx tests.</title>
        <authorList>
            <person name="Sproer C."/>
            <person name="Gronow S."/>
            <person name="Severitt S."/>
            <person name="Schroder I."/>
            <person name="Tallon L."/>
            <person name="Sadzewicz L."/>
            <person name="Zhao X."/>
            <person name="Boylan J."/>
            <person name="Ott S."/>
            <person name="Bowen H."/>
            <person name="Vavikolanu K."/>
            <person name="Hazen T."/>
            <person name="Aluvathingal J."/>
            <person name="Nadendla S."/>
            <person name="Lowell S."/>
            <person name="Myers T."/>
            <person name="Yan Y."/>
            <person name="Sichtig H."/>
        </authorList>
    </citation>
    <scope>NUCLEOTIDE SEQUENCE [LARGE SCALE GENOMIC DNA]</scope>
    <source>
        <strain evidence="14 15">FDAARGOS_1460</strain>
    </source>
</reference>
<evidence type="ECO:0000256" key="9">
    <source>
        <dbReference type="ARBA" id="ARBA00023235"/>
    </source>
</evidence>
<evidence type="ECO:0000256" key="10">
    <source>
        <dbReference type="ARBA" id="ARBA00048954"/>
    </source>
</evidence>
<dbReference type="EC" id="5.6.2.3" evidence="11 12"/>
<dbReference type="GO" id="GO:0016787">
    <property type="term" value="F:hydrolase activity"/>
    <property type="evidence" value="ECO:0007669"/>
    <property type="project" value="UniProtKB-KW"/>
</dbReference>
<organism evidence="14 15">
    <name type="scientific">Anaerococcus murdochii</name>
    <dbReference type="NCBI Taxonomy" id="411577"/>
    <lineage>
        <taxon>Bacteria</taxon>
        <taxon>Bacillati</taxon>
        <taxon>Bacillota</taxon>
        <taxon>Tissierellia</taxon>
        <taxon>Tissierellales</taxon>
        <taxon>Peptoniphilaceae</taxon>
        <taxon>Anaerococcus</taxon>
    </lineage>
</organism>
<evidence type="ECO:0000256" key="4">
    <source>
        <dbReference type="ARBA" id="ARBA00022741"/>
    </source>
</evidence>
<keyword evidence="7 12" id="KW-0067">ATP-binding</keyword>
<dbReference type="PANTHER" id="PTHR30153:SF2">
    <property type="entry name" value="REPLICATIVE DNA HELICASE"/>
    <property type="match status" value="1"/>
</dbReference>
<dbReference type="InterPro" id="IPR027417">
    <property type="entry name" value="P-loop_NTPase"/>
</dbReference>
<dbReference type="PROSITE" id="PS51199">
    <property type="entry name" value="SF4_HELICASE"/>
    <property type="match status" value="1"/>
</dbReference>
<dbReference type="CDD" id="cd00984">
    <property type="entry name" value="DnaB_C"/>
    <property type="match status" value="1"/>
</dbReference>
<dbReference type="InterPro" id="IPR007692">
    <property type="entry name" value="DNA_helicase_DnaB"/>
</dbReference>
<gene>
    <name evidence="14" type="primary">dnaB</name>
    <name evidence="14" type="ORF">K8P03_00875</name>
</gene>
<keyword evidence="15" id="KW-1185">Reference proteome</keyword>
<dbReference type="EMBL" id="JAIPME010000002">
    <property type="protein sequence ID" value="MBZ2385873.1"/>
    <property type="molecule type" value="Genomic_DNA"/>
</dbReference>
<keyword evidence="8 12" id="KW-0238">DNA-binding</keyword>
<accession>A0ABS7SWG8</accession>
<dbReference type="InterPro" id="IPR007693">
    <property type="entry name" value="DNA_helicase_DnaB-like_N"/>
</dbReference>
<dbReference type="Gene3D" id="3.40.50.300">
    <property type="entry name" value="P-loop containing nucleotide triphosphate hydrolases"/>
    <property type="match status" value="1"/>
</dbReference>
<evidence type="ECO:0000256" key="8">
    <source>
        <dbReference type="ARBA" id="ARBA00023125"/>
    </source>
</evidence>
<evidence type="ECO:0000256" key="3">
    <source>
        <dbReference type="ARBA" id="ARBA00022705"/>
    </source>
</evidence>
<evidence type="ECO:0000313" key="14">
    <source>
        <dbReference type="EMBL" id="MBZ2385873.1"/>
    </source>
</evidence>
<dbReference type="Pfam" id="PF00772">
    <property type="entry name" value="DnaB"/>
    <property type="match status" value="1"/>
</dbReference>
<dbReference type="SUPFAM" id="SSF48024">
    <property type="entry name" value="N-terminal domain of DnaB helicase"/>
    <property type="match status" value="1"/>
</dbReference>
<dbReference type="InterPro" id="IPR016136">
    <property type="entry name" value="DNA_helicase_N/primase_C"/>
</dbReference>
<comment type="caution">
    <text evidence="14">The sequence shown here is derived from an EMBL/GenBank/DDBJ whole genome shotgun (WGS) entry which is preliminary data.</text>
</comment>
<dbReference type="GO" id="GO:0003678">
    <property type="term" value="F:DNA helicase activity"/>
    <property type="evidence" value="ECO:0007669"/>
    <property type="project" value="UniProtKB-EC"/>
</dbReference>
<evidence type="ECO:0000256" key="12">
    <source>
        <dbReference type="RuleBase" id="RU362085"/>
    </source>
</evidence>
<dbReference type="Proteomes" id="UP000734271">
    <property type="component" value="Unassembled WGS sequence"/>
</dbReference>
<keyword evidence="9" id="KW-0413">Isomerase</keyword>
<sequence>MTDGLRPLPYDFLSEQAIIGCILAKNETFDSANQIIKPVDFYDSRTQRIYKSIVGMFEKDIKVDYVSLVSQLSSENILQEVGGEEFITEITLSSFYTPNIETYCKTVKEKSLLRSLIGASEDIIDSSYKQTDDVTDILAIAENRIFEISQDSHNQGLVRVADTMDDTLRQINELTLADGKITGVATGLDVVDNKLSGLQNSQLILLAARPAMGKTALGLTMAWNAAKNGKSVAFFSLEMSIYQLNQRLLSMVSLVSLESIINGSIRDDDWTLLIDATKKIVKTDLYVDETPGIRLSEMKSKLKRLKAEKGLDLVVIDYLQLMQADGRQENRQNEIASISRGLKSLSKELNCPILSLAQLSREADKRADHRPILSDLRESGAIEQDADVVMLLYREDYYDEEVEPNQAKVIFAKHRNGATGTVDLFFNKQCTTFTDLSLRDENV</sequence>